<organism evidence="2 3">
    <name type="scientific">Singulisphaera acidiphila (strain ATCC BAA-1392 / DSM 18658 / VKM B-2454 / MOB10)</name>
    <dbReference type="NCBI Taxonomy" id="886293"/>
    <lineage>
        <taxon>Bacteria</taxon>
        <taxon>Pseudomonadati</taxon>
        <taxon>Planctomycetota</taxon>
        <taxon>Planctomycetia</taxon>
        <taxon>Isosphaerales</taxon>
        <taxon>Isosphaeraceae</taxon>
        <taxon>Singulisphaera</taxon>
    </lineage>
</organism>
<dbReference type="KEGG" id="saci:Sinac_4230"/>
<accession>L0DHZ9</accession>
<keyword evidence="1" id="KW-0812">Transmembrane</keyword>
<keyword evidence="1" id="KW-0472">Membrane</keyword>
<keyword evidence="1" id="KW-1133">Transmembrane helix</keyword>
<name>L0DHZ9_SINAD</name>
<reference evidence="2 3" key="1">
    <citation type="submission" date="2012-02" db="EMBL/GenBank/DDBJ databases">
        <title>Complete sequence of chromosome of Singulisphaera acidiphila DSM 18658.</title>
        <authorList>
            <consortium name="US DOE Joint Genome Institute (JGI-PGF)"/>
            <person name="Lucas S."/>
            <person name="Copeland A."/>
            <person name="Lapidus A."/>
            <person name="Glavina del Rio T."/>
            <person name="Dalin E."/>
            <person name="Tice H."/>
            <person name="Bruce D."/>
            <person name="Goodwin L."/>
            <person name="Pitluck S."/>
            <person name="Peters L."/>
            <person name="Ovchinnikova G."/>
            <person name="Chertkov O."/>
            <person name="Kyrpides N."/>
            <person name="Mavromatis K."/>
            <person name="Ivanova N."/>
            <person name="Brettin T."/>
            <person name="Detter J.C."/>
            <person name="Han C."/>
            <person name="Larimer F."/>
            <person name="Land M."/>
            <person name="Hauser L."/>
            <person name="Markowitz V."/>
            <person name="Cheng J.-F."/>
            <person name="Hugenholtz P."/>
            <person name="Woyke T."/>
            <person name="Wu D."/>
            <person name="Tindall B."/>
            <person name="Pomrenke H."/>
            <person name="Brambilla E."/>
            <person name="Klenk H.-P."/>
            <person name="Eisen J.A."/>
        </authorList>
    </citation>
    <scope>NUCLEOTIDE SEQUENCE [LARGE SCALE GENOMIC DNA]</scope>
    <source>
        <strain evidence="3">ATCC BAA-1392 / DSM 18658 / VKM B-2454 / MOB10</strain>
    </source>
</reference>
<sequence>MKDTTQSHNQETMQIRFSLRTALLGVALMAFVGAGIRWAVTMQHRSRTHQKEAIFHDLSRQNAALIAESDIYDKDKRKASRKAEAWHTKQRDLFIEAASRPWRTVPPAVEPKFD</sequence>
<evidence type="ECO:0000313" key="3">
    <source>
        <dbReference type="Proteomes" id="UP000010798"/>
    </source>
</evidence>
<dbReference type="Proteomes" id="UP000010798">
    <property type="component" value="Chromosome"/>
</dbReference>
<gene>
    <name evidence="2" type="ordered locus">Sinac_4230</name>
</gene>
<dbReference type="AlphaFoldDB" id="L0DHZ9"/>
<dbReference type="HOGENOM" id="CLU_2119486_0_0_0"/>
<feature type="transmembrane region" description="Helical" evidence="1">
    <location>
        <begin position="21"/>
        <end position="40"/>
    </location>
</feature>
<proteinExistence type="predicted"/>
<protein>
    <submittedName>
        <fullName evidence="2">Uncharacterized protein</fullName>
    </submittedName>
</protein>
<evidence type="ECO:0000313" key="2">
    <source>
        <dbReference type="EMBL" id="AGA28433.1"/>
    </source>
</evidence>
<keyword evidence="3" id="KW-1185">Reference proteome</keyword>
<dbReference type="STRING" id="886293.Sinac_4230"/>
<dbReference type="EMBL" id="CP003364">
    <property type="protein sequence ID" value="AGA28433.1"/>
    <property type="molecule type" value="Genomic_DNA"/>
</dbReference>
<evidence type="ECO:0000256" key="1">
    <source>
        <dbReference type="SAM" id="Phobius"/>
    </source>
</evidence>